<feature type="compositionally biased region" description="Polar residues" evidence="1">
    <location>
        <begin position="154"/>
        <end position="166"/>
    </location>
</feature>
<organism evidence="4 5">
    <name type="scientific">Astyanax mexicanus</name>
    <name type="common">Blind cave fish</name>
    <name type="synonym">Astyanax fasciatus mexicanus</name>
    <dbReference type="NCBI Taxonomy" id="7994"/>
    <lineage>
        <taxon>Eukaryota</taxon>
        <taxon>Metazoa</taxon>
        <taxon>Chordata</taxon>
        <taxon>Craniata</taxon>
        <taxon>Vertebrata</taxon>
        <taxon>Euteleostomi</taxon>
        <taxon>Actinopterygii</taxon>
        <taxon>Neopterygii</taxon>
        <taxon>Teleostei</taxon>
        <taxon>Ostariophysi</taxon>
        <taxon>Characiformes</taxon>
        <taxon>Characoidei</taxon>
        <taxon>Acestrorhamphidae</taxon>
        <taxon>Acestrorhamphinae</taxon>
        <taxon>Astyanax</taxon>
    </lineage>
</organism>
<feature type="region of interest" description="Disordered" evidence="1">
    <location>
        <begin position="232"/>
        <end position="354"/>
    </location>
</feature>
<sequence length="815" mass="87565">MRTILTTCFLVLLLLWELNAATSLSPSTPSQHGGSAESHRSTSRSEGPTTLITSHDPTKELRPEHGELNDATFLSPSTPSQHGQSAESQRFSSKNGGPTILLRSDQPTTELRPQHGDSSSKKPTHFPTKQNLTDTSHSEHKTTEIQTTREENESPSSTFSLATSKVQTKRSLEYSTESQEPSTDKESTILATRDHNQHSTTGVTSSKQSADTSQALMTSMSHAELKTTKVQITMSESKSPSNASSLITSRRHTKRSLVTSENKQTTSTPAKQNVINTTTAEEEHQTSHEVKKSTENTSITGNLLMTSMSHPESKTSEIQITTGKSKSPSHSSSLSTLRQHTKRSLLTPENNQTTTTPAKLNVINATTAEKEHQTSQEVHHKSTDNNSITGNLQQTISNSTEKVVSQQTNTTTQLPTTQRVVTDEPVKVSADHQTKVQTTAGSPQAQENRETRVTASTTVAIPNTTKLSKNISEVTSKAQTSGSVLPISTSTTKATFIPNTSMASTGPSKGSTTGPTTGPTKGPSTGSSTGFSSGPSTGPVTDETVTTSVTMVGKTPTAAPTSSLTTQPTKKPTNKKILPVTPETQDQSNAKKNNTGPIVASLIGSALVLMFIAIAVILFRKRRMQKRQLDNPDWAGPSPFLDSDIHPNSSKQGDEELFPTKRDTKRISLHSFLPQRLSQRLSLLVEEDVQMNDMVVNSTFGKNENSQNGKPTVQQGEEQEQDQDQDKSQEQKLTEANTPDVVSLAPGAPETVDKPAAPVDNGTIQPTSTPAEEITSLPSPSTETNAALPTPPPFEDVDLSLPQTNPANTSPAPQT</sequence>
<comment type="caution">
    <text evidence="4">The sequence shown here is derived from an EMBL/GenBank/DDBJ whole genome shotgun (WGS) entry which is preliminary data.</text>
</comment>
<dbReference type="KEGG" id="amex:103022924"/>
<feature type="compositionally biased region" description="Low complexity" evidence="1">
    <location>
        <begin position="555"/>
        <end position="571"/>
    </location>
</feature>
<feature type="chain" id="PRO_5035761057" evidence="3">
    <location>
        <begin position="22"/>
        <end position="815"/>
    </location>
</feature>
<feature type="compositionally biased region" description="Polar residues" evidence="1">
    <location>
        <begin position="295"/>
        <end position="324"/>
    </location>
</feature>
<feature type="region of interest" description="Disordered" evidence="1">
    <location>
        <begin position="428"/>
        <end position="456"/>
    </location>
</feature>
<evidence type="ECO:0000313" key="5">
    <source>
        <dbReference type="Proteomes" id="UP000752171"/>
    </source>
</evidence>
<keyword evidence="3" id="KW-0732">Signal</keyword>
<feature type="compositionally biased region" description="Polar residues" evidence="1">
    <location>
        <begin position="699"/>
        <end position="713"/>
    </location>
</feature>
<protein>
    <submittedName>
        <fullName evidence="4">Protein EVI2B</fullName>
    </submittedName>
</protein>
<keyword evidence="2" id="KW-0812">Transmembrane</keyword>
<feature type="compositionally biased region" description="Polar residues" evidence="1">
    <location>
        <begin position="232"/>
        <end position="248"/>
    </location>
</feature>
<feature type="compositionally biased region" description="Basic and acidic residues" evidence="1">
    <location>
        <begin position="281"/>
        <end position="294"/>
    </location>
</feature>
<feature type="compositionally biased region" description="Polar residues" evidence="1">
    <location>
        <begin position="762"/>
        <end position="787"/>
    </location>
</feature>
<accession>A0A8T2L842</accession>
<name>A0A8T2L842_ASTMX</name>
<feature type="signal peptide" evidence="3">
    <location>
        <begin position="1"/>
        <end position="21"/>
    </location>
</feature>
<feature type="region of interest" description="Disordered" evidence="1">
    <location>
        <begin position="496"/>
        <end position="593"/>
    </location>
</feature>
<feature type="compositionally biased region" description="Polar residues" evidence="1">
    <location>
        <begin position="801"/>
        <end position="815"/>
    </location>
</feature>
<evidence type="ECO:0000256" key="1">
    <source>
        <dbReference type="SAM" id="MobiDB-lite"/>
    </source>
</evidence>
<feature type="compositionally biased region" description="Basic and acidic residues" evidence="1">
    <location>
        <begin position="136"/>
        <end position="152"/>
    </location>
</feature>
<feature type="compositionally biased region" description="Low complexity" evidence="1">
    <location>
        <begin position="504"/>
        <end position="539"/>
    </location>
</feature>
<dbReference type="OMA" id="HITASQH"/>
<proteinExistence type="predicted"/>
<gene>
    <name evidence="4" type="ORF">AMEX_G21485</name>
</gene>
<feature type="compositionally biased region" description="Polar residues" evidence="1">
    <location>
        <begin position="72"/>
        <end position="96"/>
    </location>
</feature>
<feature type="region of interest" description="Disordered" evidence="1">
    <location>
        <begin position="699"/>
        <end position="815"/>
    </location>
</feature>
<feature type="region of interest" description="Disordered" evidence="1">
    <location>
        <begin position="24"/>
        <end position="215"/>
    </location>
</feature>
<reference evidence="4 5" key="1">
    <citation type="submission" date="2021-07" db="EMBL/GenBank/DDBJ databases">
        <authorList>
            <person name="Imarazene B."/>
            <person name="Zahm M."/>
            <person name="Klopp C."/>
            <person name="Cabau C."/>
            <person name="Beille S."/>
            <person name="Jouanno E."/>
            <person name="Castinel A."/>
            <person name="Lluch J."/>
            <person name="Gil L."/>
            <person name="Kuchtly C."/>
            <person name="Lopez Roques C."/>
            <person name="Donnadieu C."/>
            <person name="Parrinello H."/>
            <person name="Journot L."/>
            <person name="Du K."/>
            <person name="Schartl M."/>
            <person name="Retaux S."/>
            <person name="Guiguen Y."/>
        </authorList>
    </citation>
    <scope>NUCLEOTIDE SEQUENCE [LARGE SCALE GENOMIC DNA]</scope>
    <source>
        <strain evidence="4">Pach_M1</strain>
        <tissue evidence="4">Testis</tissue>
    </source>
</reference>
<dbReference type="EMBL" id="JAICCE010000018">
    <property type="protein sequence ID" value="KAG9265121.1"/>
    <property type="molecule type" value="Genomic_DNA"/>
</dbReference>
<evidence type="ECO:0000313" key="4">
    <source>
        <dbReference type="EMBL" id="KAG9265121.1"/>
    </source>
</evidence>
<keyword evidence="2" id="KW-1133">Transmembrane helix</keyword>
<feature type="compositionally biased region" description="Basic and acidic residues" evidence="1">
    <location>
        <begin position="182"/>
        <end position="197"/>
    </location>
</feature>
<dbReference type="Proteomes" id="UP000752171">
    <property type="component" value="Unassembled WGS sequence"/>
</dbReference>
<feature type="compositionally biased region" description="Low complexity" evidence="1">
    <location>
        <begin position="325"/>
        <end position="335"/>
    </location>
</feature>
<keyword evidence="2" id="KW-0472">Membrane</keyword>
<feature type="compositionally biased region" description="Polar residues" evidence="1">
    <location>
        <begin position="435"/>
        <end position="446"/>
    </location>
</feature>
<feature type="compositionally biased region" description="Basic and acidic residues" evidence="1">
    <location>
        <begin position="724"/>
        <end position="733"/>
    </location>
</feature>
<feature type="transmembrane region" description="Helical" evidence="2">
    <location>
        <begin position="598"/>
        <end position="619"/>
    </location>
</feature>
<feature type="compositionally biased region" description="Polar residues" evidence="1">
    <location>
        <begin position="198"/>
        <end position="215"/>
    </location>
</feature>
<feature type="compositionally biased region" description="Basic and acidic residues" evidence="1">
    <location>
        <begin position="56"/>
        <end position="68"/>
    </location>
</feature>
<evidence type="ECO:0000256" key="2">
    <source>
        <dbReference type="SAM" id="Phobius"/>
    </source>
</evidence>
<feature type="compositionally biased region" description="Polar residues" evidence="1">
    <location>
        <begin position="582"/>
        <end position="593"/>
    </location>
</feature>
<dbReference type="AlphaFoldDB" id="A0A8T2L842"/>
<feature type="region of interest" description="Disordered" evidence="1">
    <location>
        <begin position="629"/>
        <end position="659"/>
    </location>
</feature>
<evidence type="ECO:0000256" key="3">
    <source>
        <dbReference type="SAM" id="SignalP"/>
    </source>
</evidence>
<feature type="compositionally biased region" description="Polar residues" evidence="1">
    <location>
        <begin position="44"/>
        <end position="55"/>
    </location>
</feature>
<feature type="compositionally biased region" description="Polar residues" evidence="1">
    <location>
        <begin position="256"/>
        <end position="279"/>
    </location>
</feature>